<organism evidence="2">
    <name type="scientific">freshwater metagenome</name>
    <dbReference type="NCBI Taxonomy" id="449393"/>
    <lineage>
        <taxon>unclassified sequences</taxon>
        <taxon>metagenomes</taxon>
        <taxon>ecological metagenomes</taxon>
    </lineage>
</organism>
<dbReference type="AlphaFoldDB" id="A0A6J6E0X8"/>
<feature type="transmembrane region" description="Helical" evidence="1">
    <location>
        <begin position="59"/>
        <end position="79"/>
    </location>
</feature>
<evidence type="ECO:0000313" key="2">
    <source>
        <dbReference type="EMBL" id="CAB4569024.1"/>
    </source>
</evidence>
<sequence length="97" mass="10392">MNHLPQTSAGYRLAHTILSSHRDGLPVVNTVHRLMSDAHSDMRSATDTLIRQLPSRLSAPLVLCILPSFLIIAVVPLMLHSLGQLGPALSPALTAVP</sequence>
<dbReference type="EMBL" id="CAEZTC010000187">
    <property type="protein sequence ID" value="CAB4569024.1"/>
    <property type="molecule type" value="Genomic_DNA"/>
</dbReference>
<evidence type="ECO:0000256" key="1">
    <source>
        <dbReference type="SAM" id="Phobius"/>
    </source>
</evidence>
<name>A0A6J6E0X8_9ZZZZ</name>
<protein>
    <submittedName>
        <fullName evidence="2">Unannotated protein</fullName>
    </submittedName>
</protein>
<keyword evidence="1" id="KW-0812">Transmembrane</keyword>
<reference evidence="2" key="1">
    <citation type="submission" date="2020-05" db="EMBL/GenBank/DDBJ databases">
        <authorList>
            <person name="Chiriac C."/>
            <person name="Salcher M."/>
            <person name="Ghai R."/>
            <person name="Kavagutti S V."/>
        </authorList>
    </citation>
    <scope>NUCLEOTIDE SEQUENCE</scope>
</reference>
<keyword evidence="1" id="KW-1133">Transmembrane helix</keyword>
<keyword evidence="1" id="KW-0472">Membrane</keyword>
<proteinExistence type="predicted"/>
<gene>
    <name evidence="2" type="ORF">UFOPK1572_01259</name>
</gene>
<accession>A0A6J6E0X8</accession>